<evidence type="ECO:0000256" key="2">
    <source>
        <dbReference type="SAM" id="Phobius"/>
    </source>
</evidence>
<dbReference type="Proteomes" id="UP000799424">
    <property type="component" value="Unassembled WGS sequence"/>
</dbReference>
<evidence type="ECO:0000313" key="4">
    <source>
        <dbReference type="Proteomes" id="UP000799424"/>
    </source>
</evidence>
<reference evidence="3" key="1">
    <citation type="journal article" date="2020" name="Stud. Mycol.">
        <title>101 Dothideomycetes genomes: a test case for predicting lifestyles and emergence of pathogens.</title>
        <authorList>
            <person name="Haridas S."/>
            <person name="Albert R."/>
            <person name="Binder M."/>
            <person name="Bloem J."/>
            <person name="Labutti K."/>
            <person name="Salamov A."/>
            <person name="Andreopoulos B."/>
            <person name="Baker S."/>
            <person name="Barry K."/>
            <person name="Bills G."/>
            <person name="Bluhm B."/>
            <person name="Cannon C."/>
            <person name="Castanera R."/>
            <person name="Culley D."/>
            <person name="Daum C."/>
            <person name="Ezra D."/>
            <person name="Gonzalez J."/>
            <person name="Henrissat B."/>
            <person name="Kuo A."/>
            <person name="Liang C."/>
            <person name="Lipzen A."/>
            <person name="Lutzoni F."/>
            <person name="Magnuson J."/>
            <person name="Mondo S."/>
            <person name="Nolan M."/>
            <person name="Ohm R."/>
            <person name="Pangilinan J."/>
            <person name="Park H.-J."/>
            <person name="Ramirez L."/>
            <person name="Alfaro M."/>
            <person name="Sun H."/>
            <person name="Tritt A."/>
            <person name="Yoshinaga Y."/>
            <person name="Zwiers L.-H."/>
            <person name="Turgeon B."/>
            <person name="Goodwin S."/>
            <person name="Spatafora J."/>
            <person name="Crous P."/>
            <person name="Grigoriev I."/>
        </authorList>
    </citation>
    <scope>NUCLEOTIDE SEQUENCE</scope>
    <source>
        <strain evidence="3">CBS 113818</strain>
    </source>
</reference>
<keyword evidence="2" id="KW-0472">Membrane</keyword>
<gene>
    <name evidence="3" type="ORF">CC86DRAFT_97456</name>
</gene>
<proteinExistence type="predicted"/>
<keyword evidence="4" id="KW-1185">Reference proteome</keyword>
<keyword evidence="2" id="KW-0812">Transmembrane</keyword>
<dbReference type="AlphaFoldDB" id="A0A6A6ZMV7"/>
<feature type="region of interest" description="Disordered" evidence="1">
    <location>
        <begin position="107"/>
        <end position="127"/>
    </location>
</feature>
<organism evidence="3 4">
    <name type="scientific">Ophiobolus disseminans</name>
    <dbReference type="NCBI Taxonomy" id="1469910"/>
    <lineage>
        <taxon>Eukaryota</taxon>
        <taxon>Fungi</taxon>
        <taxon>Dikarya</taxon>
        <taxon>Ascomycota</taxon>
        <taxon>Pezizomycotina</taxon>
        <taxon>Dothideomycetes</taxon>
        <taxon>Pleosporomycetidae</taxon>
        <taxon>Pleosporales</taxon>
        <taxon>Pleosporineae</taxon>
        <taxon>Phaeosphaeriaceae</taxon>
        <taxon>Ophiobolus</taxon>
    </lineage>
</organism>
<dbReference type="EMBL" id="MU006235">
    <property type="protein sequence ID" value="KAF2822226.1"/>
    <property type="molecule type" value="Genomic_DNA"/>
</dbReference>
<keyword evidence="2" id="KW-1133">Transmembrane helix</keyword>
<name>A0A6A6ZMV7_9PLEO</name>
<protein>
    <submittedName>
        <fullName evidence="3">Uncharacterized protein</fullName>
    </submittedName>
</protein>
<feature type="transmembrane region" description="Helical" evidence="2">
    <location>
        <begin position="77"/>
        <end position="99"/>
    </location>
</feature>
<accession>A0A6A6ZMV7</accession>
<evidence type="ECO:0000313" key="3">
    <source>
        <dbReference type="EMBL" id="KAF2822226.1"/>
    </source>
</evidence>
<sequence>MAGSVGPRLMCLPAKQQPALGRSFLNGCSQAIRGNHLACGRSLAISTHVRRHTLDFRPHPRCCNSSRNSSRKQSASLDMAGAGTWLLLLLPISMLWLTWCRRHNGRGGVPRSRQLSNHHFGFPGRTR</sequence>
<evidence type="ECO:0000256" key="1">
    <source>
        <dbReference type="SAM" id="MobiDB-lite"/>
    </source>
</evidence>